<name>A0A3N3DZ93_9VIBR</name>
<sequence length="447" mass="47155">MNNWISLLPPLLAILLAISTRKAYIAIFSGIILGSLILATSFISGLKGVIEALSLTLQSTSTIHSLIFILMIGAVINLLQRSAAIDHALQIISTQRALIKNRSHAQLLAFIAGFLMCLEGIGSMMIVGVVGRPLFKQFDISSQKLAYIANSTGAPLAWLLPISSAGLFLVGLIQTQIDQGVIDGVSLDYVVQAMPYQFYTLLVLLSVPLLAVFQHDFKLAQQPGSAEQRALPQSAPIVPLWVGMSPFYLLIMTIVIVVALGGDISKAIYCSGYVALIGSAILFHVNDVPYKQSVSWMVSGAIRILPAVLILILAFTFSHVIGQLGTGQFLAELLTANLAVSLLPCLIFLIGMMISFATGSSGATVSILTPIAIPIAVQMGFPVPVVIGAVLSGAVFGDQSSPISDSVIVAASAAQCSPESHFRSQLPIVASVALVAFGGYLGVGLWL</sequence>
<keyword evidence="3 6" id="KW-0812">Transmembrane</keyword>
<accession>A0A3N3DZ93</accession>
<protein>
    <submittedName>
        <fullName evidence="8">Sodium:proton antiporter</fullName>
    </submittedName>
</protein>
<feature type="transmembrane region" description="Helical" evidence="6">
    <location>
        <begin position="266"/>
        <end position="285"/>
    </location>
</feature>
<dbReference type="PANTHER" id="PTHR43478">
    <property type="entry name" value="NA+/H+ ANTIPORTER-RELATED"/>
    <property type="match status" value="1"/>
</dbReference>
<evidence type="ECO:0000313" key="9">
    <source>
        <dbReference type="Proteomes" id="UP000278792"/>
    </source>
</evidence>
<dbReference type="EMBL" id="RKIK01000034">
    <property type="protein sequence ID" value="ROV59720.1"/>
    <property type="molecule type" value="Genomic_DNA"/>
</dbReference>
<feature type="transmembrane region" description="Helical" evidence="6">
    <location>
        <begin position="297"/>
        <end position="318"/>
    </location>
</feature>
<keyword evidence="4 6" id="KW-1133">Transmembrane helix</keyword>
<dbReference type="Pfam" id="PF03553">
    <property type="entry name" value="Na_H_antiporter"/>
    <property type="match status" value="1"/>
</dbReference>
<dbReference type="InterPro" id="IPR018461">
    <property type="entry name" value="Na/H_Antiport_NhaC-like_C"/>
</dbReference>
<feature type="transmembrane region" description="Helical" evidence="6">
    <location>
        <begin position="62"/>
        <end position="79"/>
    </location>
</feature>
<comment type="subcellular location">
    <subcellularLocation>
        <location evidence="1">Cell membrane</location>
        <topology evidence="1">Multi-pass membrane protein</topology>
    </subcellularLocation>
</comment>
<gene>
    <name evidence="8" type="ORF">EGH82_12570</name>
</gene>
<dbReference type="Proteomes" id="UP000278792">
    <property type="component" value="Unassembled WGS sequence"/>
</dbReference>
<feature type="transmembrane region" description="Helical" evidence="6">
    <location>
        <begin position="238"/>
        <end position="260"/>
    </location>
</feature>
<organism evidence="8 9">
    <name type="scientific">Vibrio ponticus</name>
    <dbReference type="NCBI Taxonomy" id="265668"/>
    <lineage>
        <taxon>Bacteria</taxon>
        <taxon>Pseudomonadati</taxon>
        <taxon>Pseudomonadota</taxon>
        <taxon>Gammaproteobacteria</taxon>
        <taxon>Vibrionales</taxon>
        <taxon>Vibrionaceae</taxon>
        <taxon>Vibrio</taxon>
    </lineage>
</organism>
<comment type="caution">
    <text evidence="8">The sequence shown here is derived from an EMBL/GenBank/DDBJ whole genome shotgun (WGS) entry which is preliminary data.</text>
</comment>
<evidence type="ECO:0000256" key="1">
    <source>
        <dbReference type="ARBA" id="ARBA00004651"/>
    </source>
</evidence>
<reference evidence="8 9" key="1">
    <citation type="submission" date="2018-11" db="EMBL/GenBank/DDBJ databases">
        <title>Vibrio ponticus strain CAIM 1751 pathogenic for the snapper Lutjanus guttatus.</title>
        <authorList>
            <person name="Soto-Rodriguez S."/>
            <person name="Lozano-Olvera R."/>
            <person name="Gomez-Gil B."/>
        </authorList>
    </citation>
    <scope>NUCLEOTIDE SEQUENCE [LARGE SCALE GENOMIC DNA]</scope>
    <source>
        <strain evidence="8 9">CAIM 1751</strain>
    </source>
</reference>
<dbReference type="PANTHER" id="PTHR43478:SF1">
    <property type="entry name" value="NA+_H+ ANTIPORTER NHAC-LIKE C-TERMINAL DOMAIN-CONTAINING PROTEIN"/>
    <property type="match status" value="1"/>
</dbReference>
<feature type="transmembrane region" description="Helical" evidence="6">
    <location>
        <begin position="156"/>
        <end position="177"/>
    </location>
</feature>
<feature type="transmembrane region" description="Helical" evidence="6">
    <location>
        <begin position="371"/>
        <end position="396"/>
    </location>
</feature>
<evidence type="ECO:0000256" key="3">
    <source>
        <dbReference type="ARBA" id="ARBA00022692"/>
    </source>
</evidence>
<evidence type="ECO:0000259" key="7">
    <source>
        <dbReference type="Pfam" id="PF03553"/>
    </source>
</evidence>
<feature type="domain" description="Na+/H+ antiporter NhaC-like C-terminal" evidence="7">
    <location>
        <begin position="168"/>
        <end position="444"/>
    </location>
</feature>
<feature type="transmembrane region" description="Helical" evidence="6">
    <location>
        <begin position="107"/>
        <end position="135"/>
    </location>
</feature>
<evidence type="ECO:0000256" key="5">
    <source>
        <dbReference type="ARBA" id="ARBA00023136"/>
    </source>
</evidence>
<evidence type="ECO:0000313" key="8">
    <source>
        <dbReference type="EMBL" id="ROV59720.1"/>
    </source>
</evidence>
<proteinExistence type="predicted"/>
<feature type="transmembrane region" description="Helical" evidence="6">
    <location>
        <begin position="338"/>
        <end position="359"/>
    </location>
</feature>
<feature type="transmembrane region" description="Helical" evidence="6">
    <location>
        <begin position="31"/>
        <end position="50"/>
    </location>
</feature>
<evidence type="ECO:0000256" key="4">
    <source>
        <dbReference type="ARBA" id="ARBA00022989"/>
    </source>
</evidence>
<keyword evidence="5 6" id="KW-0472">Membrane</keyword>
<dbReference type="RefSeq" id="WP_123782333.1">
    <property type="nucleotide sequence ID" value="NZ_RKIK01000034.1"/>
</dbReference>
<dbReference type="GO" id="GO:0005886">
    <property type="term" value="C:plasma membrane"/>
    <property type="evidence" value="ECO:0007669"/>
    <property type="project" value="UniProtKB-SubCell"/>
</dbReference>
<evidence type="ECO:0000256" key="6">
    <source>
        <dbReference type="SAM" id="Phobius"/>
    </source>
</evidence>
<keyword evidence="2" id="KW-1003">Cell membrane</keyword>
<feature type="transmembrane region" description="Helical" evidence="6">
    <location>
        <begin position="428"/>
        <end position="446"/>
    </location>
</feature>
<evidence type="ECO:0000256" key="2">
    <source>
        <dbReference type="ARBA" id="ARBA00022475"/>
    </source>
</evidence>
<dbReference type="AlphaFoldDB" id="A0A3N3DZ93"/>
<feature type="transmembrane region" description="Helical" evidence="6">
    <location>
        <begin position="197"/>
        <end position="217"/>
    </location>
</feature>